<dbReference type="NCBIfam" id="TIGR00254">
    <property type="entry name" value="GGDEF"/>
    <property type="match status" value="1"/>
</dbReference>
<dbReference type="OrthoDB" id="9813903at2"/>
<keyword evidence="3" id="KW-1133">Transmembrane helix</keyword>
<dbReference type="GO" id="GO:0052621">
    <property type="term" value="F:diguanylate cyclase activity"/>
    <property type="evidence" value="ECO:0007669"/>
    <property type="project" value="UniProtKB-EC"/>
</dbReference>
<dbReference type="InterPro" id="IPR050469">
    <property type="entry name" value="Diguanylate_Cyclase"/>
</dbReference>
<keyword evidence="6" id="KW-1185">Reference proteome</keyword>
<dbReference type="CDD" id="cd01949">
    <property type="entry name" value="GGDEF"/>
    <property type="match status" value="1"/>
</dbReference>
<organism evidence="5 6">
    <name type="scientific">Caballeronia hypogeia</name>
    <dbReference type="NCBI Taxonomy" id="1777140"/>
    <lineage>
        <taxon>Bacteria</taxon>
        <taxon>Pseudomonadati</taxon>
        <taxon>Pseudomonadota</taxon>
        <taxon>Betaproteobacteria</taxon>
        <taxon>Burkholderiales</taxon>
        <taxon>Burkholderiaceae</taxon>
        <taxon>Caballeronia</taxon>
    </lineage>
</organism>
<dbReference type="PANTHER" id="PTHR45138">
    <property type="entry name" value="REGULATORY COMPONENTS OF SENSORY TRANSDUCTION SYSTEM"/>
    <property type="match status" value="1"/>
</dbReference>
<protein>
    <recommendedName>
        <fullName evidence="1">diguanylate cyclase</fullName>
        <ecNumber evidence="1">2.7.7.65</ecNumber>
    </recommendedName>
</protein>
<evidence type="ECO:0000313" key="5">
    <source>
        <dbReference type="EMBL" id="SAK95279.1"/>
    </source>
</evidence>
<dbReference type="GO" id="GO:0005886">
    <property type="term" value="C:plasma membrane"/>
    <property type="evidence" value="ECO:0007669"/>
    <property type="project" value="TreeGrafter"/>
</dbReference>
<feature type="transmembrane region" description="Helical" evidence="3">
    <location>
        <begin position="58"/>
        <end position="77"/>
    </location>
</feature>
<dbReference type="SMART" id="SM00267">
    <property type="entry name" value="GGDEF"/>
    <property type="match status" value="1"/>
</dbReference>
<comment type="caution">
    <text evidence="5">The sequence shown here is derived from an EMBL/GenBank/DDBJ whole genome shotgun (WGS) entry which is preliminary data.</text>
</comment>
<dbReference type="Pfam" id="PF00990">
    <property type="entry name" value="GGDEF"/>
    <property type="match status" value="1"/>
</dbReference>
<evidence type="ECO:0000313" key="6">
    <source>
        <dbReference type="Proteomes" id="UP000054851"/>
    </source>
</evidence>
<proteinExistence type="predicted"/>
<sequence>MFSPVSILVVTALSSILSILVLISLLSHEIAGVRRWLLANVIAIASLMLFAIQGVAPAWLGIVAANQLLAATILLIYEGCNDFFDVRMDGAQRWTGWLMWLGVMAGIAYFTYVEPDAHARVVIVSAFHAACDLAIAGRVLIARPKERPRYNYLFVAGAAALGALGHTIRGAIYVVKPPAEAALLQPGPMQITFLALGILVLPSLCIGLVMMAHDRLAQRLERLARFDDLTGALSRKALLAAASERLARAQQGERDGMREYVAVVDVDHFKSVNDRYGHAAGDDVLRHFASIVRARIREGDAFGRIGGEEFCLFCTAGQVGDVTALVERLRRTVEATPCAVPGGVLHYTFSAGIAAWDGREPLAALMARADGLLYAAKIAGRNRVKAPTAEALA</sequence>
<dbReference type="InterPro" id="IPR000160">
    <property type="entry name" value="GGDEF_dom"/>
</dbReference>
<evidence type="ECO:0000256" key="2">
    <source>
        <dbReference type="ARBA" id="ARBA00034247"/>
    </source>
</evidence>
<dbReference type="PANTHER" id="PTHR45138:SF9">
    <property type="entry name" value="DIGUANYLATE CYCLASE DGCM-RELATED"/>
    <property type="match status" value="1"/>
</dbReference>
<evidence type="ECO:0000259" key="4">
    <source>
        <dbReference type="PROSITE" id="PS50887"/>
    </source>
</evidence>
<feature type="transmembrane region" description="Helical" evidence="3">
    <location>
        <begin position="192"/>
        <end position="212"/>
    </location>
</feature>
<evidence type="ECO:0000256" key="1">
    <source>
        <dbReference type="ARBA" id="ARBA00012528"/>
    </source>
</evidence>
<feature type="transmembrane region" description="Helical" evidence="3">
    <location>
        <begin position="33"/>
        <end position="52"/>
    </location>
</feature>
<dbReference type="Proteomes" id="UP000054851">
    <property type="component" value="Unassembled WGS sequence"/>
</dbReference>
<dbReference type="STRING" id="1777140.AWB79_07214"/>
<dbReference type="SUPFAM" id="SSF55073">
    <property type="entry name" value="Nucleotide cyclase"/>
    <property type="match status" value="1"/>
</dbReference>
<feature type="transmembrane region" description="Helical" evidence="3">
    <location>
        <begin position="152"/>
        <end position="172"/>
    </location>
</feature>
<reference evidence="5" key="1">
    <citation type="submission" date="2016-01" db="EMBL/GenBank/DDBJ databases">
        <authorList>
            <person name="Peeters C."/>
        </authorList>
    </citation>
    <scope>NUCLEOTIDE SEQUENCE</scope>
    <source>
        <strain evidence="5">LMG 29322</strain>
    </source>
</reference>
<feature type="domain" description="GGDEF" evidence="4">
    <location>
        <begin position="257"/>
        <end position="389"/>
    </location>
</feature>
<dbReference type="GO" id="GO:1902201">
    <property type="term" value="P:negative regulation of bacterial-type flagellum-dependent cell motility"/>
    <property type="evidence" value="ECO:0007669"/>
    <property type="project" value="TreeGrafter"/>
</dbReference>
<dbReference type="InterPro" id="IPR043128">
    <property type="entry name" value="Rev_trsase/Diguanyl_cyclase"/>
</dbReference>
<dbReference type="EMBL" id="FCOA02000048">
    <property type="protein sequence ID" value="SAK95279.1"/>
    <property type="molecule type" value="Genomic_DNA"/>
</dbReference>
<dbReference type="InterPro" id="IPR029787">
    <property type="entry name" value="Nucleotide_cyclase"/>
</dbReference>
<evidence type="ECO:0000256" key="3">
    <source>
        <dbReference type="SAM" id="Phobius"/>
    </source>
</evidence>
<feature type="transmembrane region" description="Helical" evidence="3">
    <location>
        <begin position="97"/>
        <end position="113"/>
    </location>
</feature>
<dbReference type="EC" id="2.7.7.65" evidence="1"/>
<keyword evidence="3" id="KW-0472">Membrane</keyword>
<feature type="transmembrane region" description="Helical" evidence="3">
    <location>
        <begin position="6"/>
        <end position="26"/>
    </location>
</feature>
<dbReference type="RefSeq" id="WP_061172211.1">
    <property type="nucleotide sequence ID" value="NZ_FCOA02000048.1"/>
</dbReference>
<dbReference type="Gene3D" id="3.30.70.270">
    <property type="match status" value="1"/>
</dbReference>
<gene>
    <name evidence="5" type="ORF">AWB79_07214</name>
</gene>
<keyword evidence="3" id="KW-0812">Transmembrane</keyword>
<dbReference type="AlphaFoldDB" id="A0A158DKW0"/>
<dbReference type="GO" id="GO:0043709">
    <property type="term" value="P:cell adhesion involved in single-species biofilm formation"/>
    <property type="evidence" value="ECO:0007669"/>
    <property type="project" value="TreeGrafter"/>
</dbReference>
<name>A0A158DKW0_9BURK</name>
<dbReference type="PROSITE" id="PS50887">
    <property type="entry name" value="GGDEF"/>
    <property type="match status" value="1"/>
</dbReference>
<feature type="transmembrane region" description="Helical" evidence="3">
    <location>
        <begin position="119"/>
        <end position="140"/>
    </location>
</feature>
<accession>A0A158DKW0</accession>
<comment type="catalytic activity">
    <reaction evidence="2">
        <text>2 GTP = 3',3'-c-di-GMP + 2 diphosphate</text>
        <dbReference type="Rhea" id="RHEA:24898"/>
        <dbReference type="ChEBI" id="CHEBI:33019"/>
        <dbReference type="ChEBI" id="CHEBI:37565"/>
        <dbReference type="ChEBI" id="CHEBI:58805"/>
        <dbReference type="EC" id="2.7.7.65"/>
    </reaction>
</comment>